<dbReference type="GO" id="GO:0006281">
    <property type="term" value="P:DNA repair"/>
    <property type="evidence" value="ECO:0007669"/>
    <property type="project" value="TreeGrafter"/>
</dbReference>
<keyword evidence="2" id="KW-0378">Hydrolase</keyword>
<dbReference type="InterPro" id="IPR013520">
    <property type="entry name" value="Ribonucl_H"/>
</dbReference>
<dbReference type="InterPro" id="IPR006555">
    <property type="entry name" value="ATP-dep_Helicase_C"/>
</dbReference>
<dbReference type="InterPro" id="IPR036397">
    <property type="entry name" value="RNaseH_sf"/>
</dbReference>
<dbReference type="RefSeq" id="WP_057002119.1">
    <property type="nucleotide sequence ID" value="NZ_CALJSN010000007.1"/>
</dbReference>
<evidence type="ECO:0000256" key="4">
    <source>
        <dbReference type="ARBA" id="ARBA00022840"/>
    </source>
</evidence>
<dbReference type="PANTHER" id="PTHR11472:SF34">
    <property type="entry name" value="REGULATOR OF TELOMERE ELONGATION HELICASE 1"/>
    <property type="match status" value="1"/>
</dbReference>
<evidence type="ECO:0000259" key="6">
    <source>
        <dbReference type="PROSITE" id="PS51193"/>
    </source>
</evidence>
<dbReference type="PANTHER" id="PTHR11472">
    <property type="entry name" value="DNA REPAIR DEAD HELICASE RAD3/XP-D SUBFAMILY MEMBER"/>
    <property type="match status" value="1"/>
</dbReference>
<dbReference type="InterPro" id="IPR014013">
    <property type="entry name" value="Helic_SF1/SF2_ATP-bd_DinG/Rad3"/>
</dbReference>
<comment type="caution">
    <text evidence="7">The sequence shown here is derived from an EMBL/GenBank/DDBJ whole genome shotgun (WGS) entry which is preliminary data.</text>
</comment>
<protein>
    <submittedName>
        <fullName evidence="7">ATP-dependent DNA helicase DinG</fullName>
    </submittedName>
</protein>
<dbReference type="SMART" id="SM00491">
    <property type="entry name" value="HELICc2"/>
    <property type="match status" value="1"/>
</dbReference>
<keyword evidence="7" id="KW-0347">Helicase</keyword>
<dbReference type="GO" id="GO:0016818">
    <property type="term" value="F:hydrolase activity, acting on acid anhydrides, in phosphorus-containing anhydrides"/>
    <property type="evidence" value="ECO:0007669"/>
    <property type="project" value="InterPro"/>
</dbReference>
<dbReference type="Pfam" id="PF13307">
    <property type="entry name" value="Helicase_C_2"/>
    <property type="match status" value="1"/>
</dbReference>
<organism evidence="7 8">
    <name type="scientific">Atopobium minutum</name>
    <dbReference type="NCBI Taxonomy" id="1381"/>
    <lineage>
        <taxon>Bacteria</taxon>
        <taxon>Bacillati</taxon>
        <taxon>Actinomycetota</taxon>
        <taxon>Coriobacteriia</taxon>
        <taxon>Coriobacteriales</taxon>
        <taxon>Atopobiaceae</taxon>
        <taxon>Atopobium</taxon>
    </lineage>
</organism>
<dbReference type="GO" id="GO:0003677">
    <property type="term" value="F:DNA binding"/>
    <property type="evidence" value="ECO:0007669"/>
    <property type="project" value="InterPro"/>
</dbReference>
<dbReference type="CDD" id="cd06127">
    <property type="entry name" value="DEDDh"/>
    <property type="match status" value="1"/>
</dbReference>
<accession>A0AB38A6N0</accession>
<dbReference type="GO" id="GO:0004527">
    <property type="term" value="F:exonuclease activity"/>
    <property type="evidence" value="ECO:0007669"/>
    <property type="project" value="UniProtKB-KW"/>
</dbReference>
<comment type="similarity">
    <text evidence="5">Belongs to the helicase family. DinG subfamily.</text>
</comment>
<dbReference type="InterPro" id="IPR012337">
    <property type="entry name" value="RNaseH-like_sf"/>
</dbReference>
<evidence type="ECO:0000256" key="3">
    <source>
        <dbReference type="ARBA" id="ARBA00022839"/>
    </source>
</evidence>
<dbReference type="GO" id="GO:0003887">
    <property type="term" value="F:DNA-directed DNA polymerase activity"/>
    <property type="evidence" value="ECO:0007669"/>
    <property type="project" value="InterPro"/>
</dbReference>
<dbReference type="SMART" id="SM00479">
    <property type="entry name" value="EXOIII"/>
    <property type="match status" value="1"/>
</dbReference>
<evidence type="ECO:0000256" key="1">
    <source>
        <dbReference type="ARBA" id="ARBA00022741"/>
    </source>
</evidence>
<dbReference type="PROSITE" id="PS51193">
    <property type="entry name" value="HELICASE_ATP_BIND_2"/>
    <property type="match status" value="1"/>
</dbReference>
<keyword evidence="4" id="KW-0067">ATP-binding</keyword>
<dbReference type="InterPro" id="IPR006054">
    <property type="entry name" value="DnaQ"/>
</dbReference>
<dbReference type="GO" id="GO:0006260">
    <property type="term" value="P:DNA replication"/>
    <property type="evidence" value="ECO:0007669"/>
    <property type="project" value="InterPro"/>
</dbReference>
<dbReference type="InterPro" id="IPR027417">
    <property type="entry name" value="P-loop_NTPase"/>
</dbReference>
<gene>
    <name evidence="7" type="ORF">SAMN04489746_0908</name>
</gene>
<keyword evidence="1" id="KW-0547">Nucleotide-binding</keyword>
<keyword evidence="3" id="KW-0269">Exonuclease</keyword>
<name>A0AB38A6N0_9ACTN</name>
<dbReference type="EMBL" id="FNSH01000001">
    <property type="protein sequence ID" value="SEB70262.1"/>
    <property type="molecule type" value="Genomic_DNA"/>
</dbReference>
<feature type="domain" description="Helicase ATP-binding" evidence="6">
    <location>
        <begin position="286"/>
        <end position="575"/>
    </location>
</feature>
<dbReference type="SUPFAM" id="SSF52540">
    <property type="entry name" value="P-loop containing nucleoside triphosphate hydrolases"/>
    <property type="match status" value="2"/>
</dbReference>
<dbReference type="GO" id="GO:0005524">
    <property type="term" value="F:ATP binding"/>
    <property type="evidence" value="ECO:0007669"/>
    <property type="project" value="UniProtKB-KW"/>
</dbReference>
<proteinExistence type="inferred from homology"/>
<dbReference type="InterPro" id="IPR045028">
    <property type="entry name" value="DinG/Rad3-like"/>
</dbReference>
<reference evidence="7 8" key="1">
    <citation type="submission" date="2016-10" db="EMBL/GenBank/DDBJ databases">
        <authorList>
            <person name="Varghese N."/>
            <person name="Submissions S."/>
        </authorList>
    </citation>
    <scope>NUCLEOTIDE SEQUENCE [LARGE SCALE GENOMIC DNA]</scope>
    <source>
        <strain evidence="7 8">DSM 20586</strain>
    </source>
</reference>
<evidence type="ECO:0000313" key="8">
    <source>
        <dbReference type="Proteomes" id="UP000183687"/>
    </source>
</evidence>
<dbReference type="Gene3D" id="3.40.50.300">
    <property type="entry name" value="P-loop containing nucleotide triphosphate hydrolases"/>
    <property type="match status" value="2"/>
</dbReference>
<dbReference type="Pfam" id="PF00929">
    <property type="entry name" value="RNase_T"/>
    <property type="match status" value="1"/>
</dbReference>
<evidence type="ECO:0000313" key="7">
    <source>
        <dbReference type="EMBL" id="SEB70262.1"/>
    </source>
</evidence>
<dbReference type="NCBIfam" id="TIGR00573">
    <property type="entry name" value="dnaq"/>
    <property type="match status" value="1"/>
</dbReference>
<dbReference type="FunFam" id="3.30.420.10:FF:000045">
    <property type="entry name" value="3'-5' exonuclease DinG"/>
    <property type="match status" value="1"/>
</dbReference>
<dbReference type="AlphaFoldDB" id="A0AB38A6N0"/>
<dbReference type="SUPFAM" id="SSF53098">
    <property type="entry name" value="Ribonuclease H-like"/>
    <property type="match status" value="1"/>
</dbReference>
<dbReference type="Proteomes" id="UP000183687">
    <property type="component" value="Unassembled WGS sequence"/>
</dbReference>
<evidence type="ECO:0000256" key="2">
    <source>
        <dbReference type="ARBA" id="ARBA00022801"/>
    </source>
</evidence>
<dbReference type="GO" id="GO:0003678">
    <property type="term" value="F:DNA helicase activity"/>
    <property type="evidence" value="ECO:0007669"/>
    <property type="project" value="TreeGrafter"/>
</dbReference>
<dbReference type="Gene3D" id="3.30.420.10">
    <property type="entry name" value="Ribonuclease H-like superfamily/Ribonuclease H"/>
    <property type="match status" value="1"/>
</dbReference>
<keyword evidence="3" id="KW-0540">Nuclease</keyword>
<evidence type="ECO:0000256" key="5">
    <source>
        <dbReference type="ARBA" id="ARBA00038058"/>
    </source>
</evidence>
<sequence>MAQIANASLVEQFLLPDTPAFIAQQYKNLREQTNQQDFGLLVDDFVVLDTETTGLSFKECELIEIAAAHIEEGQITDTFQTFVHPHTLIPEKITKLTHISNADVADAPGAEDAVAALADFVGGMPVLAHNATFDRTFIEKVKGGKLVSDNWIDTLALSRIALPRLSSHKLADLAHMFDCAPVSHRAIDDVAALAGIWPVLLCGLLNLGGGLLQTLTDMHTDVHWSLRPIFSYLAGLQDQEPFALEQIRRELLVDDLPARMDAAELTLPLDPVTSDQIIAAFSPSGCVSRMYDAFELRPEQLQMAQEVREAQASGASRSIEAGTGVGKSMAYLLPSILYAQRNKIVVGVATKTNALTDQLVAHELPALDGALEQGVRYFALKGYEHYPCLRKALLATYTNLPLQAVDTNMRSQATIAQDQLTAIAVTLAYACQSPSGDLDSLGIKWRSVPRSLLTTTSEECVHARCPFFPQLCFVHGARRRAASADVVVTNHSLLLRNVAAEGNILPPIRHWIVDEAHSLEDEARRQWAVEVSDHAARAVFENLGGARTGAIHELLVQAVSTEGSAVITSLLTRAASACTRASIAMSEVFSAVAEFCKEQSYSRGYDTQTIWISQQLRDREAWQAVVEAADPAIDALDEASKLLFEAQREITEQVKKPKTELSADLRSLTNLLDGLKLIIAGKDQSYVYSVRMTRKHGGLVGGALLAEKIDIGTELAEKWLPETMSTVFTSATIAVGDDFTHFNHSVGVDSLPALEHKDVRLASSFDYDKNMSVLIARDLPQPNSPDYLEALEDLLFDVHKAMGGSVLTLFTNRREMERVYESLQSRLAAEGLDLVMQERGAATKQLRNTFLSQTSLSLFALKSFWEGFDATGDTLRCVVIPKLPFASPNDPLSKERDIRENRSWWNHSLPEAVISVKQAAGRLIRSSKDVGVLVLADSRLMTKGYGKQFLHSLPTENYTALDASHIGRYIELWRSSHK</sequence>